<keyword evidence="3" id="KW-1185">Reference proteome</keyword>
<dbReference type="HOGENOM" id="CLU_2080340_0_0_4"/>
<feature type="transmembrane region" description="Helical" evidence="1">
    <location>
        <begin position="31"/>
        <end position="49"/>
    </location>
</feature>
<dbReference type="AlphaFoldDB" id="A0A0H3KR97"/>
<dbReference type="STRING" id="395019.BMULJ_06104"/>
<proteinExistence type="predicted"/>
<dbReference type="KEGG" id="bmu:Bmul_5394"/>
<organism evidence="2 3">
    <name type="scientific">Burkholderia multivorans (strain ATCC 17616 / 249)</name>
    <dbReference type="NCBI Taxonomy" id="395019"/>
    <lineage>
        <taxon>Bacteria</taxon>
        <taxon>Pseudomonadati</taxon>
        <taxon>Pseudomonadota</taxon>
        <taxon>Betaproteobacteria</taxon>
        <taxon>Burkholderiales</taxon>
        <taxon>Burkholderiaceae</taxon>
        <taxon>Burkholderia</taxon>
        <taxon>Burkholderia cepacia complex</taxon>
    </lineage>
</organism>
<name>A0A0H3KR97_BURM1</name>
<gene>
    <name evidence="2" type="ordered locus">BMULJ_06104</name>
</gene>
<dbReference type="EMBL" id="AP009387">
    <property type="protein sequence ID" value="BAG47903.1"/>
    <property type="molecule type" value="Genomic_DNA"/>
</dbReference>
<dbReference type="KEGG" id="bmj:BMULJ_06104"/>
<evidence type="ECO:0000313" key="3">
    <source>
        <dbReference type="Proteomes" id="UP000008815"/>
    </source>
</evidence>
<keyword evidence="1" id="KW-1133">Transmembrane helix</keyword>
<feature type="transmembrane region" description="Helical" evidence="1">
    <location>
        <begin position="95"/>
        <end position="114"/>
    </location>
</feature>
<sequence length="117" mass="12750">MDLAISAAASLPAIAGMQVVRPLRDRMSPTLFRRVVLRFVLVAALQMIWKSGVLPHASAIRQRVRMGSESSQAYDGQAGRIAGTVPLQRFDMETYLLLGCGLGVGLLIAIWGVWSLR</sequence>
<protein>
    <submittedName>
        <fullName evidence="2">Uncharacterized protein</fullName>
    </submittedName>
</protein>
<keyword evidence="1" id="KW-0812">Transmembrane</keyword>
<reference evidence="2 3" key="1">
    <citation type="submission" date="2007-04" db="EMBL/GenBank/DDBJ databases">
        <title>Complete genome sequence of Burkholderia multivorans ATCC 17616.</title>
        <authorList>
            <person name="Ohtsubo Y."/>
            <person name="Yamashita A."/>
            <person name="Kurokawa K."/>
            <person name="Takami H."/>
            <person name="Yuhara S."/>
            <person name="Nishiyama E."/>
            <person name="Endo R."/>
            <person name="Miyazaki R."/>
            <person name="Ono A."/>
            <person name="Yano K."/>
            <person name="Ito M."/>
            <person name="Sota M."/>
            <person name="Yuji N."/>
            <person name="Hattori M."/>
            <person name="Tsuda M."/>
        </authorList>
    </citation>
    <scope>NUCLEOTIDE SEQUENCE [LARGE SCALE GENOMIC DNA]</scope>
    <source>
        <strain evidence="3">ATCC 17616 / 249</strain>
    </source>
</reference>
<evidence type="ECO:0000313" key="2">
    <source>
        <dbReference type="EMBL" id="BAG47903.1"/>
    </source>
</evidence>
<dbReference type="Proteomes" id="UP000008815">
    <property type="component" value="Chromosome 3"/>
</dbReference>
<accession>A0A0H3KR97</accession>
<evidence type="ECO:0000256" key="1">
    <source>
        <dbReference type="SAM" id="Phobius"/>
    </source>
</evidence>
<keyword evidence="1" id="KW-0472">Membrane</keyword>